<proteinExistence type="predicted"/>
<dbReference type="Proteomes" id="UP000663829">
    <property type="component" value="Unassembled WGS sequence"/>
</dbReference>
<dbReference type="EMBL" id="CAJOBC010081942">
    <property type="protein sequence ID" value="CAF4278026.1"/>
    <property type="molecule type" value="Genomic_DNA"/>
</dbReference>
<gene>
    <name evidence="2" type="ORF">GPM918_LOCUS32413</name>
    <name evidence="3" type="ORF">SRO942_LOCUS33082</name>
</gene>
<dbReference type="AlphaFoldDB" id="A0A815JVE2"/>
<reference evidence="2" key="1">
    <citation type="submission" date="2021-02" db="EMBL/GenBank/DDBJ databases">
        <authorList>
            <person name="Nowell W R."/>
        </authorList>
    </citation>
    <scope>NUCLEOTIDE SEQUENCE</scope>
</reference>
<dbReference type="InterPro" id="IPR003615">
    <property type="entry name" value="HNH_nuc"/>
</dbReference>
<sequence>HLRKDLQKRLGLPRAFWKAFIPKQKFFNRITKFDGQRRLNRIMGRGADRKRKWRVNKRLQGWSWREIMHASSRHGYLCSNSNCLSKVITSNRSNEQMLTVKDKVIQEQAQTNDDIVKIDDMLQNQSKAKFRDEKTETSTSDDESEQEYQNKKVFIIKRKPLLDGAKRLENILQQLDDRKRRLAVRRENSHKFREKLMKKYNRQCVVTGETIALVLDAAHIRSYNGKYCNDASNGLILRTDIHKLFDNDLLKLVPNQFGTVVVEADCLLKSSSIYKALNGKILTSINDPLTITLLRAHYSDELP</sequence>
<evidence type="ECO:0000313" key="2">
    <source>
        <dbReference type="EMBL" id="CAF1382867.1"/>
    </source>
</evidence>
<feature type="domain" description="HNH nuclease" evidence="1">
    <location>
        <begin position="204"/>
        <end position="249"/>
    </location>
</feature>
<comment type="caution">
    <text evidence="2">The sequence shown here is derived from an EMBL/GenBank/DDBJ whole genome shotgun (WGS) entry which is preliminary data.</text>
</comment>
<organism evidence="2 4">
    <name type="scientific">Didymodactylos carnosus</name>
    <dbReference type="NCBI Taxonomy" id="1234261"/>
    <lineage>
        <taxon>Eukaryota</taxon>
        <taxon>Metazoa</taxon>
        <taxon>Spiralia</taxon>
        <taxon>Gnathifera</taxon>
        <taxon>Rotifera</taxon>
        <taxon>Eurotatoria</taxon>
        <taxon>Bdelloidea</taxon>
        <taxon>Philodinida</taxon>
        <taxon>Philodinidae</taxon>
        <taxon>Didymodactylos</taxon>
    </lineage>
</organism>
<dbReference type="OrthoDB" id="2142759at2759"/>
<evidence type="ECO:0000259" key="1">
    <source>
        <dbReference type="Pfam" id="PF13391"/>
    </source>
</evidence>
<protein>
    <recommendedName>
        <fullName evidence="1">HNH nuclease domain-containing protein</fullName>
    </recommendedName>
</protein>
<evidence type="ECO:0000313" key="3">
    <source>
        <dbReference type="EMBL" id="CAF4278026.1"/>
    </source>
</evidence>
<name>A0A815JVE2_9BILA</name>
<keyword evidence="4" id="KW-1185">Reference proteome</keyword>
<dbReference type="Pfam" id="PF13391">
    <property type="entry name" value="HNH_2"/>
    <property type="match status" value="1"/>
</dbReference>
<dbReference type="EMBL" id="CAJNOQ010016541">
    <property type="protein sequence ID" value="CAF1382867.1"/>
    <property type="molecule type" value="Genomic_DNA"/>
</dbReference>
<feature type="non-terminal residue" evidence="2">
    <location>
        <position position="1"/>
    </location>
</feature>
<accession>A0A815JVE2</accession>
<dbReference type="Proteomes" id="UP000681722">
    <property type="component" value="Unassembled WGS sequence"/>
</dbReference>
<evidence type="ECO:0000313" key="4">
    <source>
        <dbReference type="Proteomes" id="UP000663829"/>
    </source>
</evidence>